<proteinExistence type="predicted"/>
<feature type="region of interest" description="Disordered" evidence="1">
    <location>
        <begin position="323"/>
        <end position="346"/>
    </location>
</feature>
<organism evidence="2 3">
    <name type="scientific">Tieghemiomyces parasiticus</name>
    <dbReference type="NCBI Taxonomy" id="78921"/>
    <lineage>
        <taxon>Eukaryota</taxon>
        <taxon>Fungi</taxon>
        <taxon>Fungi incertae sedis</taxon>
        <taxon>Zoopagomycota</taxon>
        <taxon>Kickxellomycotina</taxon>
        <taxon>Dimargaritomycetes</taxon>
        <taxon>Dimargaritales</taxon>
        <taxon>Dimargaritaceae</taxon>
        <taxon>Tieghemiomyces</taxon>
    </lineage>
</organism>
<keyword evidence="3" id="KW-1185">Reference proteome</keyword>
<feature type="region of interest" description="Disordered" evidence="1">
    <location>
        <begin position="1"/>
        <end position="49"/>
    </location>
</feature>
<protein>
    <submittedName>
        <fullName evidence="2">Uncharacterized protein</fullName>
    </submittedName>
</protein>
<comment type="caution">
    <text evidence="2">The sequence shown here is derived from an EMBL/GenBank/DDBJ whole genome shotgun (WGS) entry which is preliminary data.</text>
</comment>
<feature type="region of interest" description="Disordered" evidence="1">
    <location>
        <begin position="109"/>
        <end position="133"/>
    </location>
</feature>
<sequence>MYAPALQITDQLTTDQGTENYWGPEPTAPLLTAGYNSNYDSQQEKSPLTMPAPIEPAYLGVNRPPTEGYHATAPYDNQLYPAGYHATAPYDNQPYPAGYHATTPYDYQLAIPNSGSEETRQNPPYPPISYSSSDKIEVIDSDKIEVIDFGKSKALDSGKSEAIDPRDLSAEERNDYNQIYSQLTGKFVDPNYNRMSTVHYFQPTIPVDRPGTPIEFSSPVWMKAQNYAQDYMGSEANHYVDTKAAAKVEGQPPASTAAGLLPSPPRLVHSQDGRVTLRIPVAYTPDVVGRNLRVPKTTGSWTGFIPVQYSSEVEKPAGRMVEVESDGSEKQGVDVDEAPTSSRRVLTREESEYDSIHNMVASEDKAGYRKRV</sequence>
<evidence type="ECO:0000313" key="3">
    <source>
        <dbReference type="Proteomes" id="UP001150569"/>
    </source>
</evidence>
<reference evidence="2" key="1">
    <citation type="submission" date="2022-07" db="EMBL/GenBank/DDBJ databases">
        <title>Phylogenomic reconstructions and comparative analyses of Kickxellomycotina fungi.</title>
        <authorList>
            <person name="Reynolds N.K."/>
            <person name="Stajich J.E."/>
            <person name="Barry K."/>
            <person name="Grigoriev I.V."/>
            <person name="Crous P."/>
            <person name="Smith M.E."/>
        </authorList>
    </citation>
    <scope>NUCLEOTIDE SEQUENCE</scope>
    <source>
        <strain evidence="2">RSA 861</strain>
    </source>
</reference>
<feature type="compositionally biased region" description="Polar residues" evidence="1">
    <location>
        <begin position="34"/>
        <end position="46"/>
    </location>
</feature>
<gene>
    <name evidence="2" type="ORF">IWQ60_008285</name>
</gene>
<feature type="compositionally biased region" description="Polar residues" evidence="1">
    <location>
        <begin position="8"/>
        <end position="19"/>
    </location>
</feature>
<evidence type="ECO:0000256" key="1">
    <source>
        <dbReference type="SAM" id="MobiDB-lite"/>
    </source>
</evidence>
<dbReference type="EMBL" id="JANBPT010000608">
    <property type="protein sequence ID" value="KAJ1915902.1"/>
    <property type="molecule type" value="Genomic_DNA"/>
</dbReference>
<dbReference type="Proteomes" id="UP001150569">
    <property type="component" value="Unassembled WGS sequence"/>
</dbReference>
<accession>A0A9W8DRR1</accession>
<name>A0A9W8DRR1_9FUNG</name>
<evidence type="ECO:0000313" key="2">
    <source>
        <dbReference type="EMBL" id="KAJ1915902.1"/>
    </source>
</evidence>
<dbReference type="AlphaFoldDB" id="A0A9W8DRR1"/>